<dbReference type="InterPro" id="IPR003613">
    <property type="entry name" value="Ubox_domain"/>
</dbReference>
<feature type="domain" description="U-box" evidence="6">
    <location>
        <begin position="465"/>
        <end position="536"/>
    </location>
</feature>
<dbReference type="InterPro" id="IPR013083">
    <property type="entry name" value="Znf_RING/FYVE/PHD"/>
</dbReference>
<dbReference type="SUPFAM" id="SSF50978">
    <property type="entry name" value="WD40 repeat-like"/>
    <property type="match status" value="1"/>
</dbReference>
<dbReference type="SUPFAM" id="SSF57850">
    <property type="entry name" value="RING/U-box"/>
    <property type="match status" value="1"/>
</dbReference>
<dbReference type="PROSITE" id="PS50082">
    <property type="entry name" value="WD_REPEATS_2"/>
    <property type="match status" value="6"/>
</dbReference>
<organism evidence="7 8">
    <name type="scientific">Aplysia californica</name>
    <name type="common">California sea hare</name>
    <dbReference type="NCBI Taxonomy" id="6500"/>
    <lineage>
        <taxon>Eukaryota</taxon>
        <taxon>Metazoa</taxon>
        <taxon>Spiralia</taxon>
        <taxon>Lophotrochozoa</taxon>
        <taxon>Mollusca</taxon>
        <taxon>Gastropoda</taxon>
        <taxon>Heterobranchia</taxon>
        <taxon>Euthyneura</taxon>
        <taxon>Tectipleura</taxon>
        <taxon>Aplysiida</taxon>
        <taxon>Aplysioidea</taxon>
        <taxon>Aplysiidae</taxon>
        <taxon>Aplysia</taxon>
    </lineage>
</organism>
<name>A0ABM0JEM1_APLCA</name>
<dbReference type="PRINTS" id="PR00320">
    <property type="entry name" value="GPROTEINBRPT"/>
</dbReference>
<evidence type="ECO:0000313" key="8">
    <source>
        <dbReference type="RefSeq" id="XP_005091969.1"/>
    </source>
</evidence>
<evidence type="ECO:0000256" key="3">
    <source>
        <dbReference type="ARBA" id="ARBA00022737"/>
    </source>
</evidence>
<dbReference type="Pfam" id="PF00400">
    <property type="entry name" value="WD40"/>
    <property type="match status" value="7"/>
</dbReference>
<dbReference type="Gene3D" id="3.30.40.10">
    <property type="entry name" value="Zinc/RING finger domain, C3HC4 (zinc finger)"/>
    <property type="match status" value="1"/>
</dbReference>
<keyword evidence="7" id="KW-1185">Reference proteome</keyword>
<sequence>MFVSRPQVFHGEDYRTSSVMTDARIRAPCSLVASNTHTITTHTSDVTCLAFSATVLATCSSDRSVRLWGAKDFSELASSPMLGHTYMIHCCAFSPLGSVLATCSTDGTLRLWDVKTGETTAILAHPSKCAIRVCQFSSDGKLLVTGGDDDTVCLWNVADKKLVRSFKGHDESVMAATFTPDGHYVVSGSSGGDLGGDLLVWDALYGHGKALKRVADCHDLGVACCQFSPTYGSAGQPSPSGSVRQFLLATGGKDNLVKLWMFTAEVGSVNVTVILDTMLPGHTDSVLWLAFSPDGTLLTSCSLDKTARLWNVETKQTLISIDGHSSYVTSCAFSSNSKCLATASNDNTVKVWQLNDTSDIMTEGLSGYEQGEEVDSLAGGSFSKVAMETWSVEDVCHWLVSLGLAQLEDKFRDNAIDGRELLGLTGEDLRTSLDVAALGHRNKILRARTAVQRHPIGGGRSEPADTPEEFLCPITQEIMKDPVIASDGYTYDRPAIVAWMGRGDQRSPMTNVQLNSAELTPNRTLKMMIQKFLQNP</sequence>
<dbReference type="PROSITE" id="PS50105">
    <property type="entry name" value="SAM_DOMAIN"/>
    <property type="match status" value="1"/>
</dbReference>
<dbReference type="SUPFAM" id="SSF47769">
    <property type="entry name" value="SAM/Pointed domain"/>
    <property type="match status" value="1"/>
</dbReference>
<feature type="domain" description="SAM" evidence="5">
    <location>
        <begin position="390"/>
        <end position="454"/>
    </location>
</feature>
<dbReference type="InterPro" id="IPR052085">
    <property type="entry name" value="WD-SAM-U-box"/>
</dbReference>
<evidence type="ECO:0000313" key="7">
    <source>
        <dbReference type="Proteomes" id="UP000694888"/>
    </source>
</evidence>
<gene>
    <name evidence="8" type="primary">LOC101846268</name>
</gene>
<dbReference type="Proteomes" id="UP000694888">
    <property type="component" value="Unplaced"/>
</dbReference>
<dbReference type="GeneID" id="101846268"/>
<evidence type="ECO:0000259" key="5">
    <source>
        <dbReference type="PROSITE" id="PS50105"/>
    </source>
</evidence>
<accession>A0ABM0JEM1</accession>
<dbReference type="InterPro" id="IPR020472">
    <property type="entry name" value="WD40_PAC1"/>
</dbReference>
<proteinExistence type="predicted"/>
<dbReference type="Pfam" id="PF07647">
    <property type="entry name" value="SAM_2"/>
    <property type="match status" value="1"/>
</dbReference>
<dbReference type="InterPro" id="IPR019775">
    <property type="entry name" value="WD40_repeat_CS"/>
</dbReference>
<evidence type="ECO:0000256" key="1">
    <source>
        <dbReference type="ARBA" id="ARBA00020894"/>
    </source>
</evidence>
<protein>
    <recommendedName>
        <fullName evidence="1">WD repeat, SAM and U-box domain-containing protein 1</fullName>
    </recommendedName>
</protein>
<dbReference type="PANTHER" id="PTHR46573:SF1">
    <property type="entry name" value="WD REPEAT, SAM AND U-BOX DOMAIN-CONTAINING PROTEIN 1"/>
    <property type="match status" value="1"/>
</dbReference>
<feature type="repeat" description="WD" evidence="4">
    <location>
        <begin position="39"/>
        <end position="78"/>
    </location>
</feature>
<dbReference type="Gene3D" id="2.130.10.10">
    <property type="entry name" value="YVTN repeat-like/Quinoprotein amine dehydrogenase"/>
    <property type="match status" value="3"/>
</dbReference>
<evidence type="ECO:0000256" key="4">
    <source>
        <dbReference type="PROSITE-ProRule" id="PRU00221"/>
    </source>
</evidence>
<dbReference type="PROSITE" id="PS50294">
    <property type="entry name" value="WD_REPEATS_REGION"/>
    <property type="match status" value="4"/>
</dbReference>
<dbReference type="CDD" id="cd00200">
    <property type="entry name" value="WD40"/>
    <property type="match status" value="1"/>
</dbReference>
<feature type="repeat" description="WD" evidence="4">
    <location>
        <begin position="136"/>
        <end position="165"/>
    </location>
</feature>
<dbReference type="Pfam" id="PF04564">
    <property type="entry name" value="U-box"/>
    <property type="match status" value="1"/>
</dbReference>
<evidence type="ECO:0000256" key="2">
    <source>
        <dbReference type="ARBA" id="ARBA00022574"/>
    </source>
</evidence>
<dbReference type="InterPro" id="IPR001680">
    <property type="entry name" value="WD40_rpt"/>
</dbReference>
<dbReference type="InterPro" id="IPR015943">
    <property type="entry name" value="WD40/YVTN_repeat-like_dom_sf"/>
</dbReference>
<dbReference type="RefSeq" id="XP_005091969.1">
    <property type="nucleotide sequence ID" value="XM_005091912.3"/>
</dbReference>
<feature type="repeat" description="WD" evidence="4">
    <location>
        <begin position="279"/>
        <end position="320"/>
    </location>
</feature>
<dbReference type="PROSITE" id="PS00678">
    <property type="entry name" value="WD_REPEATS_1"/>
    <property type="match status" value="3"/>
</dbReference>
<dbReference type="CDD" id="cd16655">
    <property type="entry name" value="RING-Ubox_WDSUB1-like"/>
    <property type="match status" value="1"/>
</dbReference>
<keyword evidence="3" id="KW-0677">Repeat</keyword>
<feature type="repeat" description="WD" evidence="4">
    <location>
        <begin position="166"/>
        <end position="194"/>
    </location>
</feature>
<dbReference type="SMART" id="SM00504">
    <property type="entry name" value="Ubox"/>
    <property type="match status" value="1"/>
</dbReference>
<reference evidence="8" key="1">
    <citation type="submission" date="2025-08" db="UniProtKB">
        <authorList>
            <consortium name="RefSeq"/>
        </authorList>
    </citation>
    <scope>IDENTIFICATION</scope>
</reference>
<evidence type="ECO:0000259" key="6">
    <source>
        <dbReference type="PROSITE" id="PS51698"/>
    </source>
</evidence>
<dbReference type="PROSITE" id="PS51698">
    <property type="entry name" value="U_BOX"/>
    <property type="match status" value="1"/>
</dbReference>
<dbReference type="InterPro" id="IPR013761">
    <property type="entry name" value="SAM/pointed_sf"/>
</dbReference>
<dbReference type="InterPro" id="IPR001660">
    <property type="entry name" value="SAM"/>
</dbReference>
<dbReference type="InterPro" id="IPR036322">
    <property type="entry name" value="WD40_repeat_dom_sf"/>
</dbReference>
<dbReference type="SMART" id="SM00320">
    <property type="entry name" value="WD40"/>
    <property type="match status" value="7"/>
</dbReference>
<dbReference type="Gene3D" id="1.10.150.50">
    <property type="entry name" value="Transcription Factor, Ets-1"/>
    <property type="match status" value="1"/>
</dbReference>
<dbReference type="PANTHER" id="PTHR46573">
    <property type="entry name" value="WD REPEAT, SAM AND U-BOX DOMAIN-CONTAINING PROTEIN 1"/>
    <property type="match status" value="1"/>
</dbReference>
<dbReference type="SMART" id="SM00454">
    <property type="entry name" value="SAM"/>
    <property type="match status" value="1"/>
</dbReference>
<keyword evidence="2 4" id="KW-0853">WD repeat</keyword>
<feature type="repeat" description="WD" evidence="4">
    <location>
        <begin position="81"/>
        <end position="122"/>
    </location>
</feature>
<feature type="repeat" description="WD" evidence="4">
    <location>
        <begin position="321"/>
        <end position="362"/>
    </location>
</feature>